<gene>
    <name evidence="2" type="ORF">CEE69_15790</name>
</gene>
<protein>
    <recommendedName>
        <fullName evidence="1">3-keto-alpha-glucoside-1,2-lyase/3-keto-2-hydroxy-glucal hydratase domain-containing protein</fullName>
    </recommendedName>
</protein>
<dbReference type="Gene3D" id="2.60.120.560">
    <property type="entry name" value="Exo-inulinase, domain 1"/>
    <property type="match status" value="2"/>
</dbReference>
<accession>A0A2G1W790</accession>
<evidence type="ECO:0000313" key="2">
    <source>
        <dbReference type="EMBL" id="PHQ34519.1"/>
    </source>
</evidence>
<comment type="caution">
    <text evidence="2">The sequence shown here is derived from an EMBL/GenBank/DDBJ whole genome shotgun (WGS) entry which is preliminary data.</text>
</comment>
<dbReference type="AlphaFoldDB" id="A0A2G1W790"/>
<sequence length="429" mass="47450">MALCLAAFTTSHAQDATDTQSGWTTLFNGKDLNGWHGQPHFDPYKLAELSDDERATKIEAWTADAKTHWSVEDGELVNDGHGAYLTTDEDYSDYELKLEYRTVAKADSGIYLKGTPQVQIWDTTDEAKFNIGANLGSGALWNNSPNAPGKDPLVLADKPFGEWNTVHVIQVGSRTSVWLNGKQTVDHAIMENYWRRGEPLPASGPIQLQTHGGEIRWRNIEVRPLGTDEANDILASKSNEDYTSVFDGKTLDGWIGAVNDYEVTEDGSIQCQKGRGGNLLTEKEYSDFSVRLRFRLPERGNNGLAIRAPAEGNPAYAAMTELQVLDNDHPAYAKLDERQYHGSAYGMAAAKRGYLRPTGEWNFQQVTVIGPTIRVELNGNVILDADVSKVEDYMAGSAHPGKTRKSGHFGFAGHNDPVEFKDISIREEN</sequence>
<organism evidence="2 3">
    <name type="scientific">Rhodopirellula bahusiensis</name>
    <dbReference type="NCBI Taxonomy" id="2014065"/>
    <lineage>
        <taxon>Bacteria</taxon>
        <taxon>Pseudomonadati</taxon>
        <taxon>Planctomycetota</taxon>
        <taxon>Planctomycetia</taxon>
        <taxon>Pirellulales</taxon>
        <taxon>Pirellulaceae</taxon>
        <taxon>Rhodopirellula</taxon>
    </lineage>
</organism>
<evidence type="ECO:0000313" key="3">
    <source>
        <dbReference type="Proteomes" id="UP000225740"/>
    </source>
</evidence>
<dbReference type="Proteomes" id="UP000225740">
    <property type="component" value="Unassembled WGS sequence"/>
</dbReference>
<evidence type="ECO:0000259" key="1">
    <source>
        <dbReference type="Pfam" id="PF06439"/>
    </source>
</evidence>
<dbReference type="OrthoDB" id="257393at2"/>
<feature type="domain" description="3-keto-alpha-glucoside-1,2-lyase/3-keto-2-hydroxy-glucal hydratase" evidence="1">
    <location>
        <begin position="242"/>
        <end position="426"/>
    </location>
</feature>
<reference evidence="2 3" key="1">
    <citation type="submission" date="2017-06" db="EMBL/GenBank/DDBJ databases">
        <title>Description of Rhodopirellula bahusiensis sp. nov.</title>
        <authorList>
            <person name="Kizina J."/>
            <person name="Harder J."/>
        </authorList>
    </citation>
    <scope>NUCLEOTIDE SEQUENCE [LARGE SCALE GENOMIC DNA]</scope>
    <source>
        <strain evidence="2 3">SWK21</strain>
    </source>
</reference>
<dbReference type="InterPro" id="IPR010496">
    <property type="entry name" value="AL/BT2_dom"/>
</dbReference>
<dbReference type="EMBL" id="NIZW01000011">
    <property type="protein sequence ID" value="PHQ34519.1"/>
    <property type="molecule type" value="Genomic_DNA"/>
</dbReference>
<feature type="domain" description="3-keto-alpha-glucoside-1,2-lyase/3-keto-2-hydroxy-glucal hydratase" evidence="1">
    <location>
        <begin position="22"/>
        <end position="223"/>
    </location>
</feature>
<name>A0A2G1W790_9BACT</name>
<dbReference type="Pfam" id="PF06439">
    <property type="entry name" value="3keto-disac_hyd"/>
    <property type="match status" value="2"/>
</dbReference>
<keyword evidence="3" id="KW-1185">Reference proteome</keyword>
<proteinExistence type="predicted"/>
<dbReference type="GO" id="GO:0016787">
    <property type="term" value="F:hydrolase activity"/>
    <property type="evidence" value="ECO:0007669"/>
    <property type="project" value="InterPro"/>
</dbReference>